<gene>
    <name evidence="1" type="ORF">WQQ_28830</name>
</gene>
<dbReference type="STRING" id="1172194.WQQ_28830"/>
<organism evidence="1 2">
    <name type="scientific">Hydrocarboniphaga effusa AP103</name>
    <dbReference type="NCBI Taxonomy" id="1172194"/>
    <lineage>
        <taxon>Bacteria</taxon>
        <taxon>Pseudomonadati</taxon>
        <taxon>Pseudomonadota</taxon>
        <taxon>Gammaproteobacteria</taxon>
        <taxon>Nevskiales</taxon>
        <taxon>Nevskiaceae</taxon>
        <taxon>Hydrocarboniphaga</taxon>
    </lineage>
</organism>
<protein>
    <submittedName>
        <fullName evidence="1">Uncharacterized protein</fullName>
    </submittedName>
</protein>
<dbReference type="RefSeq" id="WP_007185824.1">
    <property type="nucleotide sequence ID" value="NZ_AKGD01000002.1"/>
</dbReference>
<proteinExistence type="predicted"/>
<keyword evidence="2" id="KW-1185">Reference proteome</keyword>
<dbReference type="Proteomes" id="UP000003704">
    <property type="component" value="Unassembled WGS sequence"/>
</dbReference>
<accession>I8I028</accession>
<reference evidence="1 2" key="1">
    <citation type="journal article" date="2012" name="J. Bacteriol.">
        <title>Genome Sequence of n-Alkane-Degrading Hydrocarboniphaga effusa Strain AP103T (ATCC BAA-332T).</title>
        <authorList>
            <person name="Chang H.K."/>
            <person name="Zylstra G.J."/>
            <person name="Chae J.C."/>
        </authorList>
    </citation>
    <scope>NUCLEOTIDE SEQUENCE [LARGE SCALE GENOMIC DNA]</scope>
    <source>
        <strain evidence="1 2">AP103</strain>
    </source>
</reference>
<dbReference type="EMBL" id="AKGD01000002">
    <property type="protein sequence ID" value="EIT69301.1"/>
    <property type="molecule type" value="Genomic_DNA"/>
</dbReference>
<evidence type="ECO:0000313" key="1">
    <source>
        <dbReference type="EMBL" id="EIT69301.1"/>
    </source>
</evidence>
<evidence type="ECO:0000313" key="2">
    <source>
        <dbReference type="Proteomes" id="UP000003704"/>
    </source>
</evidence>
<name>I8I028_9GAMM</name>
<sequence>MPSRLELFKDVLQVAVESGAERVGRVTGVITGAVRDVTREVGGWASDVFEVVEAAQKAESGKGKAAAETDPD</sequence>
<dbReference type="AlphaFoldDB" id="I8I028"/>
<dbReference type="OrthoDB" id="4774779at2"/>
<comment type="caution">
    <text evidence="1">The sequence shown here is derived from an EMBL/GenBank/DDBJ whole genome shotgun (WGS) entry which is preliminary data.</text>
</comment>